<dbReference type="AlphaFoldDB" id="A0A2U0SCN5"/>
<organism evidence="3 4">
    <name type="scientific">Sphingomonas pokkalii</name>
    <dbReference type="NCBI Taxonomy" id="2175090"/>
    <lineage>
        <taxon>Bacteria</taxon>
        <taxon>Pseudomonadati</taxon>
        <taxon>Pseudomonadota</taxon>
        <taxon>Alphaproteobacteria</taxon>
        <taxon>Sphingomonadales</taxon>
        <taxon>Sphingomonadaceae</taxon>
        <taxon>Sphingomonas</taxon>
    </lineage>
</organism>
<dbReference type="InterPro" id="IPR011992">
    <property type="entry name" value="EF-hand-dom_pair"/>
</dbReference>
<comment type="caution">
    <text evidence="3">The sequence shown here is derived from an EMBL/GenBank/DDBJ whole genome shotgun (WGS) entry which is preliminary data.</text>
</comment>
<feature type="domain" description="EF-hand" evidence="2">
    <location>
        <begin position="100"/>
        <end position="135"/>
    </location>
</feature>
<evidence type="ECO:0000259" key="2">
    <source>
        <dbReference type="PROSITE" id="PS50222"/>
    </source>
</evidence>
<reference evidence="3 4" key="1">
    <citation type="submission" date="2018-05" db="EMBL/GenBank/DDBJ databases">
        <title>Description of Sphingomonas pokkalii sp nov, isolated from the rhizosphere of saline tolerant pokkali rice and its draft genome analysis.</title>
        <authorList>
            <person name="Menon R."/>
            <person name="Kumari S."/>
            <person name="Rameshkumar N."/>
        </authorList>
    </citation>
    <scope>NUCLEOTIDE SEQUENCE [LARGE SCALE GENOMIC DNA]</scope>
    <source>
        <strain evidence="3 4">L3B27</strain>
    </source>
</reference>
<dbReference type="PROSITE" id="PS50222">
    <property type="entry name" value="EF_HAND_2"/>
    <property type="match status" value="2"/>
</dbReference>
<dbReference type="InterPro" id="IPR002048">
    <property type="entry name" value="EF_hand_dom"/>
</dbReference>
<dbReference type="PROSITE" id="PS00018">
    <property type="entry name" value="EF_HAND_1"/>
    <property type="match status" value="1"/>
</dbReference>
<dbReference type="OrthoDB" id="7365540at2"/>
<feature type="domain" description="EF-hand" evidence="2">
    <location>
        <begin position="195"/>
        <end position="230"/>
    </location>
</feature>
<dbReference type="Pfam" id="PF13202">
    <property type="entry name" value="EF-hand_5"/>
    <property type="match status" value="3"/>
</dbReference>
<keyword evidence="4" id="KW-1185">Reference proteome</keyword>
<gene>
    <name evidence="3" type="ORF">DD559_06605</name>
</gene>
<evidence type="ECO:0000313" key="4">
    <source>
        <dbReference type="Proteomes" id="UP000245890"/>
    </source>
</evidence>
<accession>A0A2U0SCN5</accession>
<dbReference type="Proteomes" id="UP000245890">
    <property type="component" value="Unassembled WGS sequence"/>
</dbReference>
<evidence type="ECO:0000313" key="3">
    <source>
        <dbReference type="EMBL" id="PVX29045.1"/>
    </source>
</evidence>
<name>A0A2U0SCN5_9SPHN</name>
<dbReference type="Gene3D" id="1.10.238.10">
    <property type="entry name" value="EF-hand"/>
    <property type="match status" value="2"/>
</dbReference>
<feature type="compositionally biased region" description="Basic and acidic residues" evidence="1">
    <location>
        <begin position="210"/>
        <end position="222"/>
    </location>
</feature>
<evidence type="ECO:0000256" key="1">
    <source>
        <dbReference type="SAM" id="MobiDB-lite"/>
    </source>
</evidence>
<dbReference type="GO" id="GO:0005509">
    <property type="term" value="F:calcium ion binding"/>
    <property type="evidence" value="ECO:0007669"/>
    <property type="project" value="InterPro"/>
</dbReference>
<dbReference type="SUPFAM" id="SSF47473">
    <property type="entry name" value="EF-hand"/>
    <property type="match status" value="1"/>
</dbReference>
<protein>
    <recommendedName>
        <fullName evidence="2">EF-hand domain-containing protein</fullName>
    </recommendedName>
</protein>
<proteinExistence type="predicted"/>
<dbReference type="EMBL" id="QENQ01000001">
    <property type="protein sequence ID" value="PVX29045.1"/>
    <property type="molecule type" value="Genomic_DNA"/>
</dbReference>
<sequence length="233" mass="25198">MHARTQAEIFRAYFGANRGIAERVGLTGREMMRSLLVAGCLLALTGVAHAQDRPEPPRPRGLFISPMGEPFRGQPDGKAPQDAWFDGADANHDGALTLDEFRDDAARWFKVLDRKGDGEIDPGDIEVYETVLAPEARGGGYETGGPTMGSDGQVKAADVGSTRVLSGLARFNYLGSPEPVTAADSSLNGGVSMIEFMAAAKRRFDLLDTDHDGRITRQELPELRAGGKRRGRR</sequence>
<dbReference type="InterPro" id="IPR018247">
    <property type="entry name" value="EF_Hand_1_Ca_BS"/>
</dbReference>
<feature type="region of interest" description="Disordered" evidence="1">
    <location>
        <begin position="210"/>
        <end position="233"/>
    </location>
</feature>